<evidence type="ECO:0000256" key="1">
    <source>
        <dbReference type="ARBA" id="ARBA00007119"/>
    </source>
</evidence>
<dbReference type="PROSITE" id="PS50053">
    <property type="entry name" value="UBIQUITIN_2"/>
    <property type="match status" value="1"/>
</dbReference>
<dbReference type="Gene3D" id="3.10.20.90">
    <property type="entry name" value="Phosphatidylinositol 3-kinase Catalytic Subunit, Chain A, domain 1"/>
    <property type="match status" value="1"/>
</dbReference>
<feature type="domain" description="UBC core" evidence="5">
    <location>
        <begin position="221"/>
        <end position="376"/>
    </location>
</feature>
<evidence type="ECO:0000313" key="6">
    <source>
        <dbReference type="EMBL" id="WIA19770.1"/>
    </source>
</evidence>
<dbReference type="Gene3D" id="1.20.58.480">
    <property type="match status" value="1"/>
</dbReference>
<organism evidence="6 7">
    <name type="scientific">Tetradesmus obliquus</name>
    <name type="common">Green alga</name>
    <name type="synonym">Acutodesmus obliquus</name>
    <dbReference type="NCBI Taxonomy" id="3088"/>
    <lineage>
        <taxon>Eukaryota</taxon>
        <taxon>Viridiplantae</taxon>
        <taxon>Chlorophyta</taxon>
        <taxon>core chlorophytes</taxon>
        <taxon>Chlorophyceae</taxon>
        <taxon>CS clade</taxon>
        <taxon>Sphaeropleales</taxon>
        <taxon>Scenedesmaceae</taxon>
        <taxon>Tetradesmus</taxon>
    </lineage>
</organism>
<dbReference type="CDD" id="cd00195">
    <property type="entry name" value="UBCc_UEV"/>
    <property type="match status" value="1"/>
</dbReference>
<dbReference type="PANTHER" id="PTHR28657">
    <property type="entry name" value="INDOLEAMINE 2,3-DIOXYGENASE"/>
    <property type="match status" value="1"/>
</dbReference>
<evidence type="ECO:0000313" key="7">
    <source>
        <dbReference type="Proteomes" id="UP001244341"/>
    </source>
</evidence>
<evidence type="ECO:0008006" key="8">
    <source>
        <dbReference type="Google" id="ProtNLM"/>
    </source>
</evidence>
<dbReference type="EMBL" id="CP126218">
    <property type="protein sequence ID" value="WIA19770.1"/>
    <property type="molecule type" value="Genomic_DNA"/>
</dbReference>
<dbReference type="Gene3D" id="3.10.110.10">
    <property type="entry name" value="Ubiquitin Conjugating Enzyme"/>
    <property type="match status" value="1"/>
</dbReference>
<dbReference type="SUPFAM" id="SSF54236">
    <property type="entry name" value="Ubiquitin-like"/>
    <property type="match status" value="1"/>
</dbReference>
<dbReference type="InterPro" id="IPR016135">
    <property type="entry name" value="UBQ-conjugating_enzyme/RWD"/>
</dbReference>
<evidence type="ECO:0000256" key="3">
    <source>
        <dbReference type="ARBA" id="ARBA00023004"/>
    </source>
</evidence>
<dbReference type="InterPro" id="IPR029071">
    <property type="entry name" value="Ubiquitin-like_domsf"/>
</dbReference>
<dbReference type="InterPro" id="IPR000608">
    <property type="entry name" value="UBC"/>
</dbReference>
<evidence type="ECO:0000259" key="4">
    <source>
        <dbReference type="PROSITE" id="PS50053"/>
    </source>
</evidence>
<evidence type="ECO:0000256" key="2">
    <source>
        <dbReference type="ARBA" id="ARBA00022723"/>
    </source>
</evidence>
<dbReference type="InterPro" id="IPR037217">
    <property type="entry name" value="Trp/Indoleamine_2_3_dOase-like"/>
</dbReference>
<dbReference type="PROSITE" id="PS50127">
    <property type="entry name" value="UBC_2"/>
    <property type="match status" value="1"/>
</dbReference>
<evidence type="ECO:0000259" key="5">
    <source>
        <dbReference type="PROSITE" id="PS50127"/>
    </source>
</evidence>
<feature type="domain" description="Ubiquitin-like" evidence="4">
    <location>
        <begin position="110"/>
        <end position="185"/>
    </location>
</feature>
<dbReference type="PANTHER" id="PTHR28657:SF5">
    <property type="entry name" value="INDOLEAMINE 2,3-DIOXYGENASE"/>
    <property type="match status" value="1"/>
</dbReference>
<sequence>MLLLLLRRRRRMAAEKTGLPVAEVRLAYAGRELPPSADDIPFKARRASPNGHMRTMSALSQVRLAYAGRELPPSSDASAFTPQPGVSKLFTMRRAAAGAKEEPPPSSNPTEVTVLTVDGKMLKLAVTPSTTAGDIRMAVAARLGAFASEVRLAYAGVELDPSNDSSPLKFNPKISMLQCMMRMKGGSSSSSSSSSSSTAGAAASATVSKIVTAPGAGVHGSAAVQLAKQFRHIMRHPIPGVSCAPDDNDEMTWHVKLAGPSNTPYAGGWFSVQLKFDNSFPGVMPRVRFMTPIWHPNIAADGSYVCVDFGEDVRSVAATTKQLLFNQVTPDRAFLPAQDPLVRLPPGLQAYEDALQELPKLALGSPGSSSSSSPQQSTADVLRSFPSCDAQLWRAYMVLAFLTHGFLWCDGPGVPSVLTQLLAQPFAAVSAAIGMPPVLTYATYNLMNWRRLDPAAPLELGNICCQHNFFGGMDEEWFRLIHVAIEAAAAPAIAALQPLQQAALQRDAAAMELHFAAITSALQAMQELLARMGERCDPYVYYKRVRVPMSGWRNNEALPQGLVYEGLWGNQPQQLYGETGAQSTVVHALDAALGIQHTKGWMQVCLTDMQAVPTCRQATEPCCSSCPLKQY</sequence>
<keyword evidence="2" id="KW-0479">Metal-binding</keyword>
<comment type="similarity">
    <text evidence="1">Belongs to the indoleamine 2,3-dioxygenase family.</text>
</comment>
<keyword evidence="7" id="KW-1185">Reference proteome</keyword>
<reference evidence="6 7" key="1">
    <citation type="submission" date="2023-05" db="EMBL/GenBank/DDBJ databases">
        <title>A 100% complete, gapless, phased diploid assembly of the Scenedesmus obliquus UTEX 3031 genome.</title>
        <authorList>
            <person name="Biondi T.C."/>
            <person name="Hanschen E.R."/>
            <person name="Kwon T."/>
            <person name="Eng W."/>
            <person name="Kruse C.P.S."/>
            <person name="Koehler S.I."/>
            <person name="Kunde Y."/>
            <person name="Gleasner C.D."/>
            <person name="You Mak K.T."/>
            <person name="Polle J."/>
            <person name="Hovde B.T."/>
            <person name="Starkenburg S.R."/>
        </authorList>
    </citation>
    <scope>NUCLEOTIDE SEQUENCE [LARGE SCALE GENOMIC DNA]</scope>
    <source>
        <strain evidence="6 7">DOE0152z</strain>
    </source>
</reference>
<dbReference type="CDD" id="cd17039">
    <property type="entry name" value="Ubl_ubiquitin_like"/>
    <property type="match status" value="1"/>
</dbReference>
<protein>
    <recommendedName>
        <fullName evidence="8">UBC core domain-containing protein</fullName>
    </recommendedName>
</protein>
<name>A0ABY8UEQ5_TETOB</name>
<dbReference type="Pfam" id="PF00179">
    <property type="entry name" value="UQ_con"/>
    <property type="match status" value="1"/>
</dbReference>
<proteinExistence type="inferred from homology"/>
<dbReference type="InterPro" id="IPR000626">
    <property type="entry name" value="Ubiquitin-like_dom"/>
</dbReference>
<dbReference type="SUPFAM" id="SSF54495">
    <property type="entry name" value="UBC-like"/>
    <property type="match status" value="1"/>
</dbReference>
<dbReference type="Proteomes" id="UP001244341">
    <property type="component" value="Chromosome 11b"/>
</dbReference>
<dbReference type="SMART" id="SM00212">
    <property type="entry name" value="UBCc"/>
    <property type="match status" value="1"/>
</dbReference>
<gene>
    <name evidence="6" type="ORF">OEZ85_005684</name>
</gene>
<dbReference type="InterPro" id="IPR000898">
    <property type="entry name" value="Indolamine_dOase"/>
</dbReference>
<dbReference type="Pfam" id="PF01231">
    <property type="entry name" value="IDO"/>
    <property type="match status" value="1"/>
</dbReference>
<keyword evidence="3" id="KW-0408">Iron</keyword>
<dbReference type="SUPFAM" id="SSF140959">
    <property type="entry name" value="Indolic compounds 2,3-dioxygenase-like"/>
    <property type="match status" value="1"/>
</dbReference>
<accession>A0ABY8UEQ5</accession>